<comment type="similarity">
    <text evidence="3 4">Belongs to the PSMG2 family.</text>
</comment>
<dbReference type="PIRSF" id="PIRSF010044">
    <property type="entry name" value="UCP010044"/>
    <property type="match status" value="1"/>
</dbReference>
<dbReference type="VEuPathDB" id="FungiDB:PTTG_08977"/>
<name>A0A180H2K7_PUCT1</name>
<dbReference type="GO" id="GO:0005829">
    <property type="term" value="C:cytosol"/>
    <property type="evidence" value="ECO:0007669"/>
    <property type="project" value="TreeGrafter"/>
</dbReference>
<accession>A0A180H2K7</accession>
<dbReference type="STRING" id="630390.A0A180H2K7"/>
<reference evidence="5" key="1">
    <citation type="submission" date="2009-11" db="EMBL/GenBank/DDBJ databases">
        <authorList>
            <consortium name="The Broad Institute Genome Sequencing Platform"/>
            <person name="Ward D."/>
            <person name="Feldgarden M."/>
            <person name="Earl A."/>
            <person name="Young S.K."/>
            <person name="Zeng Q."/>
            <person name="Koehrsen M."/>
            <person name="Alvarado L."/>
            <person name="Berlin A."/>
            <person name="Bochicchio J."/>
            <person name="Borenstein D."/>
            <person name="Chapman S.B."/>
            <person name="Chen Z."/>
            <person name="Engels R."/>
            <person name="Freedman E."/>
            <person name="Gellesch M."/>
            <person name="Goldberg J."/>
            <person name="Griggs A."/>
            <person name="Gujja S."/>
            <person name="Heilman E."/>
            <person name="Heiman D."/>
            <person name="Hepburn T."/>
            <person name="Howarth C."/>
            <person name="Jen D."/>
            <person name="Larson L."/>
            <person name="Lewis B."/>
            <person name="Mehta T."/>
            <person name="Park D."/>
            <person name="Pearson M."/>
            <person name="Roberts A."/>
            <person name="Saif S."/>
            <person name="Shea T."/>
            <person name="Shenoy N."/>
            <person name="Sisk P."/>
            <person name="Stolte C."/>
            <person name="Sykes S."/>
            <person name="Thomson T."/>
            <person name="Walk T."/>
            <person name="White J."/>
            <person name="Yandava C."/>
            <person name="Izard J."/>
            <person name="Baranova O.V."/>
            <person name="Blanton J.M."/>
            <person name="Tanner A.C."/>
            <person name="Dewhirst F.E."/>
            <person name="Haas B."/>
            <person name="Nusbaum C."/>
            <person name="Birren B."/>
        </authorList>
    </citation>
    <scope>NUCLEOTIDE SEQUENCE [LARGE SCALE GENOMIC DNA]</scope>
    <source>
        <strain evidence="5">1-1 BBBD Race 1</strain>
    </source>
</reference>
<dbReference type="InterPro" id="IPR019151">
    <property type="entry name" value="Proteasome_assmbl_chaperone_2"/>
</dbReference>
<evidence type="ECO:0000256" key="2">
    <source>
        <dbReference type="ARBA" id="ARBA00023186"/>
    </source>
</evidence>
<dbReference type="Proteomes" id="UP000005240">
    <property type="component" value="Unassembled WGS sequence"/>
</dbReference>
<dbReference type="Gene3D" id="3.40.50.10900">
    <property type="entry name" value="PAC-like subunit"/>
    <property type="match status" value="2"/>
</dbReference>
<protein>
    <recommendedName>
        <fullName evidence="1 4">Proteasome assembly chaperone 2</fullName>
    </recommendedName>
</protein>
<dbReference type="InterPro" id="IPR038389">
    <property type="entry name" value="PSMG2_sf"/>
</dbReference>
<dbReference type="InterPro" id="IPR016562">
    <property type="entry name" value="Proteasome_assmbl_chp_2_euk"/>
</dbReference>
<dbReference type="GO" id="GO:0043248">
    <property type="term" value="P:proteasome assembly"/>
    <property type="evidence" value="ECO:0007669"/>
    <property type="project" value="TreeGrafter"/>
</dbReference>
<reference evidence="6 7" key="3">
    <citation type="journal article" date="2017" name="G3 (Bethesda)">
        <title>Comparative analysis highlights variable genome content of wheat rusts and divergence of the mating loci.</title>
        <authorList>
            <person name="Cuomo C.A."/>
            <person name="Bakkeren G."/>
            <person name="Khalil H.B."/>
            <person name="Panwar V."/>
            <person name="Joly D."/>
            <person name="Linning R."/>
            <person name="Sakthikumar S."/>
            <person name="Song X."/>
            <person name="Adiconis X."/>
            <person name="Fan L."/>
            <person name="Goldberg J.M."/>
            <person name="Levin J.Z."/>
            <person name="Young S."/>
            <person name="Zeng Q."/>
            <person name="Anikster Y."/>
            <person name="Bruce M."/>
            <person name="Wang M."/>
            <person name="Yin C."/>
            <person name="McCallum B."/>
            <person name="Szabo L.J."/>
            <person name="Hulbert S."/>
            <person name="Chen X."/>
            <person name="Fellers J.P."/>
        </authorList>
    </citation>
    <scope>NUCLEOTIDE SEQUENCE</scope>
    <source>
        <strain evidence="7">Isolate 1-1 / race 1 (BBBD)</strain>
        <strain evidence="6">isolate 1-1 / race 1 (BBBD)</strain>
    </source>
</reference>
<dbReference type="EMBL" id="ADAS02000005">
    <property type="protein sequence ID" value="OAV98839.1"/>
    <property type="molecule type" value="Genomic_DNA"/>
</dbReference>
<evidence type="ECO:0000313" key="6">
    <source>
        <dbReference type="EnsemblFungi" id="PTTG_08977-t43_1-p1"/>
    </source>
</evidence>
<dbReference type="Pfam" id="PF09754">
    <property type="entry name" value="PAC2"/>
    <property type="match status" value="1"/>
</dbReference>
<reference evidence="6" key="4">
    <citation type="submission" date="2025-05" db="UniProtKB">
        <authorList>
            <consortium name="EnsemblFungi"/>
        </authorList>
    </citation>
    <scope>IDENTIFICATION</scope>
    <source>
        <strain evidence="6">isolate 1-1 / race 1 (BBBD)</strain>
    </source>
</reference>
<gene>
    <name evidence="5" type="ORF">PTTG_08977</name>
</gene>
<dbReference type="PANTHER" id="PTHR12970">
    <property type="entry name" value="PROTEASOME ASSEMBLY CHAPERONE 2"/>
    <property type="match status" value="1"/>
</dbReference>
<comment type="subunit">
    <text evidence="4">Component of the 20S proteasome chaperone.</text>
</comment>
<dbReference type="OrthoDB" id="10260712at2759"/>
<dbReference type="EnsemblFungi" id="PTTG_08977-t43_1">
    <property type="protein sequence ID" value="PTTG_08977-t43_1-p1"/>
    <property type="gene ID" value="PTTG_08977"/>
</dbReference>
<evidence type="ECO:0000256" key="4">
    <source>
        <dbReference type="PIRNR" id="PIRNR010044"/>
    </source>
</evidence>
<evidence type="ECO:0000313" key="7">
    <source>
        <dbReference type="Proteomes" id="UP000005240"/>
    </source>
</evidence>
<keyword evidence="7" id="KW-1185">Reference proteome</keyword>
<proteinExistence type="inferred from homology"/>
<comment type="function">
    <text evidence="4">Involved in 20S proteasome assembly.</text>
</comment>
<dbReference type="PANTHER" id="PTHR12970:SF1">
    <property type="entry name" value="PROTEASOME ASSEMBLY CHAPERONE 2"/>
    <property type="match status" value="1"/>
</dbReference>
<keyword evidence="2 4" id="KW-0143">Chaperone</keyword>
<organism evidence="5">
    <name type="scientific">Puccinia triticina (isolate 1-1 / race 1 (BBBD))</name>
    <name type="common">Brown leaf rust fungus</name>
    <dbReference type="NCBI Taxonomy" id="630390"/>
    <lineage>
        <taxon>Eukaryota</taxon>
        <taxon>Fungi</taxon>
        <taxon>Dikarya</taxon>
        <taxon>Basidiomycota</taxon>
        <taxon>Pucciniomycotina</taxon>
        <taxon>Pucciniomycetes</taxon>
        <taxon>Pucciniales</taxon>
        <taxon>Pucciniaceae</taxon>
        <taxon>Puccinia</taxon>
    </lineage>
</organism>
<evidence type="ECO:0000256" key="1">
    <source>
        <dbReference type="ARBA" id="ARBA00019186"/>
    </source>
</evidence>
<dbReference type="AlphaFoldDB" id="A0A180H2K7"/>
<sequence>MVPESRQYFIPSSPNLDQSIFKGSILVLPVVSLANVPQLAMDLMIHSTHLGPIEKVGILDPQDHIPVIGAIDHTSALPQSPDTRHQITTPIQVYQSRDKLYTFVQQRSPVIKARKESHVSRMKNWISTAGFASVLVLVSVDAAARSDAHLQHPSAFFHYIRATSQPDSPTALRQIIRKRYASFLPQDTPGLPIFCAGGLAARLLAALTSSASDTASVEVNTLVAYVAEGDNRLDTKAFAQEIISTFNHIRSGLGDEPPVSFESLREPISWMASDSYQHKTRQDIYG</sequence>
<evidence type="ECO:0000313" key="5">
    <source>
        <dbReference type="EMBL" id="OAV98839.1"/>
    </source>
</evidence>
<dbReference type="GO" id="GO:0005634">
    <property type="term" value="C:nucleus"/>
    <property type="evidence" value="ECO:0007669"/>
    <property type="project" value="TreeGrafter"/>
</dbReference>
<reference evidence="5" key="2">
    <citation type="submission" date="2016-05" db="EMBL/GenBank/DDBJ databases">
        <title>Comparative analysis highlights variable genome content of wheat rusts and divergence of the mating loci.</title>
        <authorList>
            <person name="Cuomo C.A."/>
            <person name="Bakkeren G."/>
            <person name="Szabo L."/>
            <person name="Khalil H."/>
            <person name="Joly D."/>
            <person name="Goldberg J."/>
            <person name="Young S."/>
            <person name="Zeng Q."/>
            <person name="Fellers J."/>
        </authorList>
    </citation>
    <scope>NUCLEOTIDE SEQUENCE [LARGE SCALE GENOMIC DNA]</scope>
    <source>
        <strain evidence="5">1-1 BBBD Race 1</strain>
    </source>
</reference>
<evidence type="ECO:0000256" key="3">
    <source>
        <dbReference type="ARBA" id="ARBA00025745"/>
    </source>
</evidence>